<organism evidence="1 2">
    <name type="scientific">Neobacillus rhizosphaerae</name>
    <dbReference type="NCBI Taxonomy" id="2880965"/>
    <lineage>
        <taxon>Bacteria</taxon>
        <taxon>Bacillati</taxon>
        <taxon>Bacillota</taxon>
        <taxon>Bacilli</taxon>
        <taxon>Bacillales</taxon>
        <taxon>Bacillaceae</taxon>
        <taxon>Neobacillus</taxon>
    </lineage>
</organism>
<gene>
    <name evidence="1" type="ORF">BACCIP111895_04520</name>
</gene>
<dbReference type="RefSeq" id="WP_248737550.1">
    <property type="nucleotide sequence ID" value="NZ_CALBWS010000044.1"/>
</dbReference>
<dbReference type="InterPro" id="IPR015315">
    <property type="entry name" value="DUF1963"/>
</dbReference>
<evidence type="ECO:0008006" key="3">
    <source>
        <dbReference type="Google" id="ProtNLM"/>
    </source>
</evidence>
<evidence type="ECO:0000313" key="2">
    <source>
        <dbReference type="Proteomes" id="UP000838308"/>
    </source>
</evidence>
<sequence>MGNFDQLLEEFDLLHKKKEISQAMKSAIGIRAMQESEENIPIGTSKLGGLPDLPPHFEFPKYHHGYLSFLGQINLSEAKPFDVDHILPDQGILYFFYDIIEQPWGFEKEDNGSFKVLYFKGDLSELTRTDYPEPIDDYSPLKAFKVKFYQHQTVSEDPEGLELNEEESENFLEFRSQAMQPSKDDHLLPAHYMLGEPLNIQNDVFEEMVYYSNENKYGTNGWQSNHREIRARSKELVLLFQMDSDDDLDVMWGDAGILYFCIHKDDLKNKRFEKVGFILQCY</sequence>
<name>A0ABM9EX97_9BACI</name>
<dbReference type="InterPro" id="IPR035948">
    <property type="entry name" value="YwqG-like_sf"/>
</dbReference>
<dbReference type="PANTHER" id="PTHR36436">
    <property type="entry name" value="SLL5081 PROTEIN"/>
    <property type="match status" value="1"/>
</dbReference>
<dbReference type="PANTHER" id="PTHR36436:SF6">
    <property type="entry name" value="SLL5081 PROTEIN"/>
    <property type="match status" value="1"/>
</dbReference>
<keyword evidence="2" id="KW-1185">Reference proteome</keyword>
<dbReference type="Proteomes" id="UP000838308">
    <property type="component" value="Unassembled WGS sequence"/>
</dbReference>
<dbReference type="EMBL" id="CALBWS010000044">
    <property type="protein sequence ID" value="CAH2717328.1"/>
    <property type="molecule type" value="Genomic_DNA"/>
</dbReference>
<comment type="caution">
    <text evidence="1">The sequence shown here is derived from an EMBL/GenBank/DDBJ whole genome shotgun (WGS) entry which is preliminary data.</text>
</comment>
<protein>
    <recommendedName>
        <fullName evidence="3">Cytoplasmic protein</fullName>
    </recommendedName>
</protein>
<accession>A0ABM9EX97</accession>
<dbReference type="SUPFAM" id="SSF103032">
    <property type="entry name" value="Hypothetical protein YwqG"/>
    <property type="match status" value="1"/>
</dbReference>
<reference evidence="1" key="1">
    <citation type="submission" date="2022-04" db="EMBL/GenBank/DDBJ databases">
        <authorList>
            <person name="Criscuolo A."/>
        </authorList>
    </citation>
    <scope>NUCLEOTIDE SEQUENCE</scope>
    <source>
        <strain evidence="1">CIP111895</strain>
    </source>
</reference>
<dbReference type="Pfam" id="PF09234">
    <property type="entry name" value="DUF1963"/>
    <property type="match status" value="1"/>
</dbReference>
<dbReference type="Gene3D" id="2.30.320.10">
    <property type="entry name" value="YwqG-like"/>
    <property type="match status" value="1"/>
</dbReference>
<proteinExistence type="predicted"/>
<evidence type="ECO:0000313" key="1">
    <source>
        <dbReference type="EMBL" id="CAH2717328.1"/>
    </source>
</evidence>